<reference evidence="2" key="1">
    <citation type="submission" date="2021-12" db="EMBL/GenBank/DDBJ databases">
        <authorList>
            <person name="Lee J.-H."/>
            <person name="Kim S.-B."/>
        </authorList>
    </citation>
    <scope>NUCLEOTIDE SEQUENCE</scope>
    <source>
        <strain evidence="2">NR30</strain>
    </source>
</reference>
<evidence type="ECO:0000313" key="2">
    <source>
        <dbReference type="EMBL" id="MCD9880560.1"/>
    </source>
</evidence>
<evidence type="ECO:0000313" key="3">
    <source>
        <dbReference type="Proteomes" id="UP001108029"/>
    </source>
</evidence>
<keyword evidence="3" id="KW-1185">Reference proteome</keyword>
<name>A0A9Q3ZFF6_9ACTN</name>
<evidence type="ECO:0000259" key="1">
    <source>
        <dbReference type="Pfam" id="PF10592"/>
    </source>
</evidence>
<feature type="domain" description="Abortive phage infection protein C-terminal" evidence="1">
    <location>
        <begin position="219"/>
        <end position="346"/>
    </location>
</feature>
<organism evidence="2 3">
    <name type="scientific">Streptomyces guryensis</name>
    <dbReference type="NCBI Taxonomy" id="2886947"/>
    <lineage>
        <taxon>Bacteria</taxon>
        <taxon>Bacillati</taxon>
        <taxon>Actinomycetota</taxon>
        <taxon>Actinomycetes</taxon>
        <taxon>Kitasatosporales</taxon>
        <taxon>Streptomycetaceae</taxon>
        <taxon>Streptomyces</taxon>
    </lineage>
</organism>
<proteinExistence type="predicted"/>
<comment type="caution">
    <text evidence="2">The sequence shown here is derived from an EMBL/GenBank/DDBJ whole genome shotgun (WGS) entry which is preliminary data.</text>
</comment>
<sequence>MSDLDGRPEEIRRQAFLSRGLAALAVHELTGLDLEHSSLCVIDGFDDEGIDAVAVDTDGEFPRLWLVQAKWSSKGNATFDSDAFRALKDGLDKLVKGQYERFNGKLQAMVPDINRALDNARSQIILVPALAGEQKISPRVRLEFLDLQKEHGEENMKIQPLLLSDFVASIRSGLEDPQINLKVRMADPRYEGEPYLAYYGNVSADQIAQWYADERHRLFKRNVRYPLGLTRVNSDLVETLLRNPENFWYFHNGITVLCDRLDAGVRGHLELIGASVVNGAQTVASIHEAYSQDPAAVARARIGVRIISLEDAPRNFGQQVTMSTNTQNGMAPQDFRAQDKIQERLRLDFDVTVGKRYVTKRGEAAPARDEGCSMLEAAVAMACCNDDAEMSFRVESGERRLWNDDTYFPIFRNASATKVWRAVQVVREIKRVLDETQSDREGKGAQLGERGEFLISHLVFQVNEGWATRVDEDWDEIVDKIPACVDSSLRWVMRHIDSGVAGTVQIGGIFRLAERYTQIAALALQGLKSGRMAPDLADEYRAAEREKRARQANAVHVIVDAGILEEGTLLEFRPVTGPERKALAAWVAADSRRSRATWVESKNSPLLWQWDGKRYSPSKLVQVMFENAQKSGPKAVQGTRRWFVPEQGSLVDIADRIRGELGDQE</sequence>
<protein>
    <submittedName>
        <fullName evidence="2">AIPR family protein</fullName>
    </submittedName>
</protein>
<dbReference type="RefSeq" id="WP_232655492.1">
    <property type="nucleotide sequence ID" value="NZ_JAJSBI010000042.1"/>
</dbReference>
<gene>
    <name evidence="2" type="ORF">LJ657_44850</name>
</gene>
<accession>A0A9Q3ZFF6</accession>
<dbReference type="AlphaFoldDB" id="A0A9Q3ZFF6"/>
<dbReference type="EMBL" id="JAJSBI010000042">
    <property type="protein sequence ID" value="MCD9880560.1"/>
    <property type="molecule type" value="Genomic_DNA"/>
</dbReference>
<dbReference type="InterPro" id="IPR018891">
    <property type="entry name" value="AIPR_C"/>
</dbReference>
<dbReference type="Proteomes" id="UP001108029">
    <property type="component" value="Unassembled WGS sequence"/>
</dbReference>
<dbReference type="Pfam" id="PF10592">
    <property type="entry name" value="AIPR"/>
    <property type="match status" value="1"/>
</dbReference>